<dbReference type="PANTHER" id="PTHR43664">
    <property type="entry name" value="MONOAMINE OXIDASE-RELATED"/>
    <property type="match status" value="1"/>
</dbReference>
<feature type="domain" description="MaoC-like" evidence="1">
    <location>
        <begin position="17"/>
        <end position="122"/>
    </location>
</feature>
<evidence type="ECO:0000313" key="2">
    <source>
        <dbReference type="EMBL" id="MBB5054501.1"/>
    </source>
</evidence>
<keyword evidence="4" id="KW-1185">Reference proteome</keyword>
<dbReference type="EMBL" id="LBIA02000001">
    <property type="protein sequence ID" value="TKT71955.1"/>
    <property type="molecule type" value="Genomic_DNA"/>
</dbReference>
<protein>
    <submittedName>
        <fullName evidence="2">Acyl dehydratase</fullName>
    </submittedName>
    <submittedName>
        <fullName evidence="3">MaoC family dehydratase</fullName>
    </submittedName>
</protein>
<gene>
    <name evidence="2" type="ORF">HNQ36_004503</name>
    <name evidence="3" type="ORF">YH63_011290</name>
</gene>
<dbReference type="Proteomes" id="UP000034832">
    <property type="component" value="Unassembled WGS sequence"/>
</dbReference>
<dbReference type="Gene3D" id="3.10.129.10">
    <property type="entry name" value="Hotdog Thioesterase"/>
    <property type="match status" value="1"/>
</dbReference>
<dbReference type="Proteomes" id="UP000521227">
    <property type="component" value="Unassembled WGS sequence"/>
</dbReference>
<name>A0A4U6BQZ3_9BRAD</name>
<proteinExistence type="predicted"/>
<dbReference type="CDD" id="cd03454">
    <property type="entry name" value="YdeM"/>
    <property type="match status" value="1"/>
</dbReference>
<dbReference type="InterPro" id="IPR002539">
    <property type="entry name" value="MaoC-like_dom"/>
</dbReference>
<dbReference type="RefSeq" id="WP_046827521.1">
    <property type="nucleotide sequence ID" value="NZ_JACHIJ010000007.1"/>
</dbReference>
<reference evidence="2 5" key="2">
    <citation type="submission" date="2020-08" db="EMBL/GenBank/DDBJ databases">
        <title>Genomic Encyclopedia of Type Strains, Phase IV (KMG-IV): sequencing the most valuable type-strain genomes for metagenomic binning, comparative biology and taxonomic classification.</title>
        <authorList>
            <person name="Goeker M."/>
        </authorList>
    </citation>
    <scope>NUCLEOTIDE SEQUENCE [LARGE SCALE GENOMIC DNA]</scope>
    <source>
        <strain evidence="2 5">DSM 17498</strain>
    </source>
</reference>
<dbReference type="PANTHER" id="PTHR43664:SF1">
    <property type="entry name" value="BETA-METHYLMALYL-COA DEHYDRATASE"/>
    <property type="match status" value="1"/>
</dbReference>
<dbReference type="OrthoDB" id="9797938at2"/>
<organism evidence="3 4">
    <name type="scientific">Afipia massiliensis</name>
    <dbReference type="NCBI Taxonomy" id="211460"/>
    <lineage>
        <taxon>Bacteria</taxon>
        <taxon>Pseudomonadati</taxon>
        <taxon>Pseudomonadota</taxon>
        <taxon>Alphaproteobacteria</taxon>
        <taxon>Hyphomicrobiales</taxon>
        <taxon>Nitrobacteraceae</taxon>
        <taxon>Afipia</taxon>
    </lineage>
</organism>
<sequence>MPYFDDIKIGDRRELGSFTFTPENIKAFATKFDPQPFHLDEEAGRKSVFGGLAASGWHVAAVYMKLTVASFQREAAALIARGEKPVASGPSPGFRELKWIKPVLAGDTLTYASEVTSMRPLESRPQFGFVGFYNTGVNQRGELAFSFMGSVFAPRRPAA</sequence>
<dbReference type="InterPro" id="IPR052342">
    <property type="entry name" value="MCH/BMMD"/>
</dbReference>
<evidence type="ECO:0000313" key="4">
    <source>
        <dbReference type="Proteomes" id="UP000034832"/>
    </source>
</evidence>
<dbReference type="EMBL" id="JACHIJ010000007">
    <property type="protein sequence ID" value="MBB5054501.1"/>
    <property type="molecule type" value="Genomic_DNA"/>
</dbReference>
<evidence type="ECO:0000259" key="1">
    <source>
        <dbReference type="Pfam" id="PF01575"/>
    </source>
</evidence>
<accession>A0A4U6BQZ3</accession>
<evidence type="ECO:0000313" key="5">
    <source>
        <dbReference type="Proteomes" id="UP000521227"/>
    </source>
</evidence>
<dbReference type="AlphaFoldDB" id="A0A4U6BQZ3"/>
<evidence type="ECO:0000313" key="3">
    <source>
        <dbReference type="EMBL" id="TKT71955.1"/>
    </source>
</evidence>
<dbReference type="STRING" id="211460.YH63_07700"/>
<dbReference type="Pfam" id="PF01575">
    <property type="entry name" value="MaoC_dehydratas"/>
    <property type="match status" value="1"/>
</dbReference>
<reference evidence="3 4" key="1">
    <citation type="submission" date="2019-04" db="EMBL/GenBank/DDBJ databases">
        <title>Whole genome sequencing of cave bacteria.</title>
        <authorList>
            <person name="Gan H.M."/>
            <person name="Barton H."/>
            <person name="Savka M.A."/>
        </authorList>
    </citation>
    <scope>NUCLEOTIDE SEQUENCE [LARGE SCALE GENOMIC DNA]</scope>
    <source>
        <strain evidence="3 4">LC387</strain>
    </source>
</reference>
<comment type="caution">
    <text evidence="3">The sequence shown here is derived from an EMBL/GenBank/DDBJ whole genome shotgun (WGS) entry which is preliminary data.</text>
</comment>
<dbReference type="InterPro" id="IPR029069">
    <property type="entry name" value="HotDog_dom_sf"/>
</dbReference>
<dbReference type="SUPFAM" id="SSF54637">
    <property type="entry name" value="Thioesterase/thiol ester dehydrase-isomerase"/>
    <property type="match status" value="1"/>
</dbReference>